<reference evidence="2 3" key="1">
    <citation type="submission" date="2014-09" db="EMBL/GenBank/DDBJ databases">
        <title>Draft Genome Sequence of Porphyromonas macacae COT-192_OH2859.</title>
        <authorList>
            <person name="Wallis C."/>
            <person name="Deusch O."/>
            <person name="O'Flynn C."/>
            <person name="Davis I."/>
            <person name="Horsfall A."/>
            <person name="Kirkwood N."/>
            <person name="Harris S."/>
            <person name="Eisen J.A."/>
            <person name="Coil D.A."/>
            <person name="Darling A.E."/>
            <person name="Jospin G."/>
            <person name="Alexiev A."/>
        </authorList>
    </citation>
    <scope>NUCLEOTIDE SEQUENCE [LARGE SCALE GENOMIC DNA]</scope>
    <source>
        <strain evidence="3">COT-192 OH2859</strain>
    </source>
</reference>
<organism evidence="2 3">
    <name type="scientific">Porphyromonas macacae</name>
    <dbReference type="NCBI Taxonomy" id="28115"/>
    <lineage>
        <taxon>Bacteria</taxon>
        <taxon>Pseudomonadati</taxon>
        <taxon>Bacteroidota</taxon>
        <taxon>Bacteroidia</taxon>
        <taxon>Bacteroidales</taxon>
        <taxon>Porphyromonadaceae</taxon>
        <taxon>Porphyromonas</taxon>
    </lineage>
</organism>
<protein>
    <recommendedName>
        <fullName evidence="1">WWE domain-containing protein</fullName>
    </recommendedName>
</protein>
<sequence>MFLGNKGQIDPATEIPHEVMHALGVGHTFLNQRKERQSSQKHLFNKTKTDNYMDYNNSKNTTWKWQWEIMRESANVW</sequence>
<dbReference type="OrthoDB" id="6717961at2"/>
<keyword evidence="3" id="KW-1185">Reference proteome</keyword>
<dbReference type="PROSITE" id="PS50918">
    <property type="entry name" value="WWE"/>
    <property type="match status" value="1"/>
</dbReference>
<name>A0A0A2EAL9_9PORP</name>
<accession>A0A0A2EAL9</accession>
<dbReference type="AlphaFoldDB" id="A0A0A2EAL9"/>
<evidence type="ECO:0000313" key="2">
    <source>
        <dbReference type="EMBL" id="KGN74495.1"/>
    </source>
</evidence>
<dbReference type="STRING" id="28115.HQ47_04365"/>
<dbReference type="Proteomes" id="UP000030103">
    <property type="component" value="Unassembled WGS sequence"/>
</dbReference>
<dbReference type="InterPro" id="IPR004170">
    <property type="entry name" value="WWE_dom"/>
</dbReference>
<proteinExistence type="predicted"/>
<comment type="caution">
    <text evidence="2">The sequence shown here is derived from an EMBL/GenBank/DDBJ whole genome shotgun (WGS) entry which is preliminary data.</text>
</comment>
<feature type="domain" description="WWE" evidence="1">
    <location>
        <begin position="51"/>
        <end position="77"/>
    </location>
</feature>
<evidence type="ECO:0000259" key="1">
    <source>
        <dbReference type="PROSITE" id="PS50918"/>
    </source>
</evidence>
<dbReference type="SUPFAM" id="SSF55486">
    <property type="entry name" value="Metalloproteases ('zincins'), catalytic domain"/>
    <property type="match status" value="1"/>
</dbReference>
<gene>
    <name evidence="2" type="ORF">HQ47_04365</name>
</gene>
<evidence type="ECO:0000313" key="3">
    <source>
        <dbReference type="Proteomes" id="UP000030103"/>
    </source>
</evidence>
<dbReference type="EMBL" id="JRFA01000014">
    <property type="protein sequence ID" value="KGN74495.1"/>
    <property type="molecule type" value="Genomic_DNA"/>
</dbReference>